<dbReference type="EMBL" id="ML143492">
    <property type="protein sequence ID" value="TBU23871.1"/>
    <property type="molecule type" value="Genomic_DNA"/>
</dbReference>
<proteinExistence type="predicted"/>
<dbReference type="Proteomes" id="UP000292957">
    <property type="component" value="Unassembled WGS sequence"/>
</dbReference>
<dbReference type="AlphaFoldDB" id="A0A4Q9MDS4"/>
<name>A0A4Q9MDS4_9APHY</name>
<reference evidence="1" key="1">
    <citation type="submission" date="2019-01" db="EMBL/GenBank/DDBJ databases">
        <title>Draft genome sequences of three monokaryotic isolates of the white-rot basidiomycete fungus Dichomitus squalens.</title>
        <authorList>
            <consortium name="DOE Joint Genome Institute"/>
            <person name="Lopez S.C."/>
            <person name="Andreopoulos B."/>
            <person name="Pangilinan J."/>
            <person name="Lipzen A."/>
            <person name="Riley R."/>
            <person name="Ahrendt S."/>
            <person name="Ng V."/>
            <person name="Barry K."/>
            <person name="Daum C."/>
            <person name="Grigoriev I.V."/>
            <person name="Hilden K.S."/>
            <person name="Makela M.R."/>
            <person name="de Vries R.P."/>
        </authorList>
    </citation>
    <scope>NUCLEOTIDE SEQUENCE [LARGE SCALE GENOMIC DNA]</scope>
    <source>
        <strain evidence="1">OM18370.1</strain>
    </source>
</reference>
<gene>
    <name evidence="1" type="ORF">BD311DRAFT_767556</name>
</gene>
<protein>
    <submittedName>
        <fullName evidence="1">Uncharacterized protein</fullName>
    </submittedName>
</protein>
<accession>A0A4Q9MDS4</accession>
<evidence type="ECO:0000313" key="1">
    <source>
        <dbReference type="EMBL" id="TBU23871.1"/>
    </source>
</evidence>
<organism evidence="1">
    <name type="scientific">Dichomitus squalens</name>
    <dbReference type="NCBI Taxonomy" id="114155"/>
    <lineage>
        <taxon>Eukaryota</taxon>
        <taxon>Fungi</taxon>
        <taxon>Dikarya</taxon>
        <taxon>Basidiomycota</taxon>
        <taxon>Agaricomycotina</taxon>
        <taxon>Agaricomycetes</taxon>
        <taxon>Polyporales</taxon>
        <taxon>Polyporaceae</taxon>
        <taxon>Dichomitus</taxon>
    </lineage>
</organism>
<sequence>MDPTFPKFSTALSWSTSVASLLASIYSGSVSLAKQAALCGITMLVNMAEAGCGN</sequence>